<dbReference type="InterPro" id="IPR023772">
    <property type="entry name" value="DNA-bd_HTH_TetR-type_CS"/>
</dbReference>
<dbReference type="AlphaFoldDB" id="A0A8J7BZR3"/>
<dbReference type="EMBL" id="JACXAE010000095">
    <property type="protein sequence ID" value="MBD2776493.1"/>
    <property type="molecule type" value="Genomic_DNA"/>
</dbReference>
<dbReference type="InterPro" id="IPR001647">
    <property type="entry name" value="HTH_TetR"/>
</dbReference>
<dbReference type="InterPro" id="IPR009057">
    <property type="entry name" value="Homeodomain-like_sf"/>
</dbReference>
<dbReference type="InterPro" id="IPR041583">
    <property type="entry name" value="TetR_C_31"/>
</dbReference>
<dbReference type="SUPFAM" id="SSF48498">
    <property type="entry name" value="Tetracyclin repressor-like, C-terminal domain"/>
    <property type="match status" value="1"/>
</dbReference>
<dbReference type="RefSeq" id="WP_190835563.1">
    <property type="nucleotide sequence ID" value="NZ_CAWPPI010000095.1"/>
</dbReference>
<evidence type="ECO:0000256" key="2">
    <source>
        <dbReference type="PROSITE-ProRule" id="PRU00335"/>
    </source>
</evidence>
<dbReference type="Pfam" id="PF17940">
    <property type="entry name" value="TetR_C_31"/>
    <property type="match status" value="1"/>
</dbReference>
<dbReference type="GO" id="GO:0003677">
    <property type="term" value="F:DNA binding"/>
    <property type="evidence" value="ECO:0007669"/>
    <property type="project" value="UniProtKB-UniRule"/>
</dbReference>
<dbReference type="Gene3D" id="1.10.357.10">
    <property type="entry name" value="Tetracycline Repressor, domain 2"/>
    <property type="match status" value="1"/>
</dbReference>
<dbReference type="PROSITE" id="PS50977">
    <property type="entry name" value="HTH_TETR_2"/>
    <property type="match status" value="1"/>
</dbReference>
<dbReference type="SUPFAM" id="SSF46689">
    <property type="entry name" value="Homeodomain-like"/>
    <property type="match status" value="1"/>
</dbReference>
<evidence type="ECO:0000313" key="5">
    <source>
        <dbReference type="Proteomes" id="UP000629098"/>
    </source>
</evidence>
<evidence type="ECO:0000259" key="3">
    <source>
        <dbReference type="PROSITE" id="PS50977"/>
    </source>
</evidence>
<dbReference type="InterPro" id="IPR050624">
    <property type="entry name" value="HTH-type_Tx_Regulator"/>
</dbReference>
<sequence>MTNQKPPKDTRNPRADITAAAYRLLAEKGYEAVTMKEIARAANVAPGLIHYYFENKDQLLQEVLQEAGLRYVEQMKQLTSSSASENILEAAFAEPKQRVEREPEWFRIRCELFALGLRNPQLRPSMTEMLAKGRQCISEAIDTIAENSAVDSDAMAAVLLACFDGLAVQKLADPTFDIEGAYNVLIEMSKSLLGERS</sequence>
<protein>
    <submittedName>
        <fullName evidence="4">TetR/AcrR family transcriptional regulator</fullName>
    </submittedName>
</protein>
<comment type="caution">
    <text evidence="4">The sequence shown here is derived from an EMBL/GenBank/DDBJ whole genome shotgun (WGS) entry which is preliminary data.</text>
</comment>
<feature type="DNA-binding region" description="H-T-H motif" evidence="2">
    <location>
        <begin position="34"/>
        <end position="53"/>
    </location>
</feature>
<evidence type="ECO:0000256" key="1">
    <source>
        <dbReference type="ARBA" id="ARBA00023125"/>
    </source>
</evidence>
<keyword evidence="5" id="KW-1185">Reference proteome</keyword>
<dbReference type="Pfam" id="PF00440">
    <property type="entry name" value="TetR_N"/>
    <property type="match status" value="1"/>
</dbReference>
<dbReference type="PANTHER" id="PTHR43479:SF11">
    <property type="entry name" value="ACREF_ENVCD OPERON REPRESSOR-RELATED"/>
    <property type="match status" value="1"/>
</dbReference>
<accession>A0A8J7BZR3</accession>
<organism evidence="4 5">
    <name type="scientific">Iningainema tapete BLCC-T55</name>
    <dbReference type="NCBI Taxonomy" id="2748662"/>
    <lineage>
        <taxon>Bacteria</taxon>
        <taxon>Bacillati</taxon>
        <taxon>Cyanobacteriota</taxon>
        <taxon>Cyanophyceae</taxon>
        <taxon>Nostocales</taxon>
        <taxon>Scytonemataceae</taxon>
        <taxon>Iningainema tapete</taxon>
    </lineage>
</organism>
<proteinExistence type="predicted"/>
<evidence type="ECO:0000313" key="4">
    <source>
        <dbReference type="EMBL" id="MBD2776493.1"/>
    </source>
</evidence>
<dbReference type="PRINTS" id="PR00455">
    <property type="entry name" value="HTHTETR"/>
</dbReference>
<feature type="domain" description="HTH tetR-type" evidence="3">
    <location>
        <begin position="11"/>
        <end position="71"/>
    </location>
</feature>
<reference evidence="4" key="1">
    <citation type="submission" date="2020-09" db="EMBL/GenBank/DDBJ databases">
        <title>Iningainema tapete sp. nov. (Scytonemataceae, Cyanobacteria) from greenhouses in central Florida (USA) produces two types of nodularin with biosynthetic potential for microcystin-LR and anabaenopeptins.</title>
        <authorList>
            <person name="Berthold D.E."/>
            <person name="Lefler F.W."/>
            <person name="Huang I.-S."/>
            <person name="Abdulla H."/>
            <person name="Zimba P.V."/>
            <person name="Laughinghouse H.D. IV."/>
        </authorList>
    </citation>
    <scope>NUCLEOTIDE SEQUENCE</scope>
    <source>
        <strain evidence="4">BLCCT55</strain>
    </source>
</reference>
<dbReference type="PANTHER" id="PTHR43479">
    <property type="entry name" value="ACREF/ENVCD OPERON REPRESSOR-RELATED"/>
    <property type="match status" value="1"/>
</dbReference>
<gene>
    <name evidence="4" type="ORF">ICL16_31675</name>
</gene>
<dbReference type="PROSITE" id="PS01081">
    <property type="entry name" value="HTH_TETR_1"/>
    <property type="match status" value="1"/>
</dbReference>
<keyword evidence="1 2" id="KW-0238">DNA-binding</keyword>
<dbReference type="Proteomes" id="UP000629098">
    <property type="component" value="Unassembled WGS sequence"/>
</dbReference>
<name>A0A8J7BZR3_9CYAN</name>
<dbReference type="InterPro" id="IPR036271">
    <property type="entry name" value="Tet_transcr_reg_TetR-rel_C_sf"/>
</dbReference>